<dbReference type="InterPro" id="IPR007630">
    <property type="entry name" value="RNA_pol_sigma70_r4"/>
</dbReference>
<evidence type="ECO:0000259" key="5">
    <source>
        <dbReference type="Pfam" id="PF04542"/>
    </source>
</evidence>
<dbReference type="EMBL" id="SMKY01000035">
    <property type="protein sequence ID" value="TDD85605.1"/>
    <property type="molecule type" value="Genomic_DNA"/>
</dbReference>
<evidence type="ECO:0000313" key="7">
    <source>
        <dbReference type="EMBL" id="TDD85605.1"/>
    </source>
</evidence>
<dbReference type="PANTHER" id="PTHR30603:SF47">
    <property type="entry name" value="RNA POLYMERASE SIGMA FACTOR SIGD, CHLOROPLASTIC"/>
    <property type="match status" value="1"/>
</dbReference>
<dbReference type="AlphaFoldDB" id="A0A4R5BIL5"/>
<dbReference type="PANTHER" id="PTHR30603">
    <property type="entry name" value="RNA POLYMERASE SIGMA FACTOR RPO"/>
    <property type="match status" value="1"/>
</dbReference>
<evidence type="ECO:0000259" key="6">
    <source>
        <dbReference type="Pfam" id="PF04545"/>
    </source>
</evidence>
<keyword evidence="2" id="KW-0731">Sigma factor</keyword>
<dbReference type="SUPFAM" id="SSF88946">
    <property type="entry name" value="Sigma2 domain of RNA polymerase sigma factors"/>
    <property type="match status" value="1"/>
</dbReference>
<dbReference type="InterPro" id="IPR050239">
    <property type="entry name" value="Sigma-70_RNA_pol_init_factors"/>
</dbReference>
<evidence type="ECO:0000256" key="2">
    <source>
        <dbReference type="ARBA" id="ARBA00023082"/>
    </source>
</evidence>
<dbReference type="InterPro" id="IPR036388">
    <property type="entry name" value="WH-like_DNA-bd_sf"/>
</dbReference>
<evidence type="ECO:0000256" key="1">
    <source>
        <dbReference type="ARBA" id="ARBA00023015"/>
    </source>
</evidence>
<evidence type="ECO:0000256" key="3">
    <source>
        <dbReference type="ARBA" id="ARBA00023125"/>
    </source>
</evidence>
<dbReference type="RefSeq" id="WP_132196556.1">
    <property type="nucleotide sequence ID" value="NZ_SMKY01000035.1"/>
</dbReference>
<evidence type="ECO:0000256" key="4">
    <source>
        <dbReference type="ARBA" id="ARBA00023163"/>
    </source>
</evidence>
<dbReference type="Gene3D" id="1.10.10.10">
    <property type="entry name" value="Winged helix-like DNA-binding domain superfamily/Winged helix DNA-binding domain"/>
    <property type="match status" value="1"/>
</dbReference>
<dbReference type="GO" id="GO:0003677">
    <property type="term" value="F:DNA binding"/>
    <property type="evidence" value="ECO:0007669"/>
    <property type="project" value="UniProtKB-KW"/>
</dbReference>
<dbReference type="InterPro" id="IPR013325">
    <property type="entry name" value="RNA_pol_sigma_r2"/>
</dbReference>
<organism evidence="7 8">
    <name type="scientific">Actinomadura darangshiensis</name>
    <dbReference type="NCBI Taxonomy" id="705336"/>
    <lineage>
        <taxon>Bacteria</taxon>
        <taxon>Bacillati</taxon>
        <taxon>Actinomycetota</taxon>
        <taxon>Actinomycetes</taxon>
        <taxon>Streptosporangiales</taxon>
        <taxon>Thermomonosporaceae</taxon>
        <taxon>Actinomadura</taxon>
    </lineage>
</organism>
<reference evidence="7 8" key="1">
    <citation type="submission" date="2019-03" db="EMBL/GenBank/DDBJ databases">
        <title>Draft genome sequences of novel Actinobacteria.</title>
        <authorList>
            <person name="Sahin N."/>
            <person name="Ay H."/>
            <person name="Saygin H."/>
        </authorList>
    </citation>
    <scope>NUCLEOTIDE SEQUENCE [LARGE SCALE GENOMIC DNA]</scope>
    <source>
        <strain evidence="7 8">DSM 45941</strain>
    </source>
</reference>
<accession>A0A4R5BIL5</accession>
<dbReference type="Pfam" id="PF04542">
    <property type="entry name" value="Sigma70_r2"/>
    <property type="match status" value="1"/>
</dbReference>
<dbReference type="NCBIfam" id="TIGR02937">
    <property type="entry name" value="sigma70-ECF"/>
    <property type="match status" value="1"/>
</dbReference>
<protein>
    <submittedName>
        <fullName evidence="7">Sigma-70 family RNA polymerase sigma factor</fullName>
    </submittedName>
</protein>
<keyword evidence="3" id="KW-0238">DNA-binding</keyword>
<feature type="domain" description="RNA polymerase sigma-70 region 4" evidence="6">
    <location>
        <begin position="239"/>
        <end position="289"/>
    </location>
</feature>
<proteinExistence type="predicted"/>
<dbReference type="Pfam" id="PF04545">
    <property type="entry name" value="Sigma70_r4"/>
    <property type="match status" value="1"/>
</dbReference>
<dbReference type="InterPro" id="IPR014284">
    <property type="entry name" value="RNA_pol_sigma-70_dom"/>
</dbReference>
<dbReference type="InterPro" id="IPR000943">
    <property type="entry name" value="RNA_pol_sigma70"/>
</dbReference>
<dbReference type="PRINTS" id="PR00046">
    <property type="entry name" value="SIGMA70FCT"/>
</dbReference>
<dbReference type="GO" id="GO:0016987">
    <property type="term" value="F:sigma factor activity"/>
    <property type="evidence" value="ECO:0007669"/>
    <property type="project" value="UniProtKB-KW"/>
</dbReference>
<keyword evidence="1" id="KW-0805">Transcription regulation</keyword>
<gene>
    <name evidence="7" type="ORF">E1293_10895</name>
</gene>
<name>A0A4R5BIL5_9ACTN</name>
<feature type="domain" description="RNA polymerase sigma-70 region 2" evidence="5">
    <location>
        <begin position="72"/>
        <end position="136"/>
    </location>
</feature>
<dbReference type="SUPFAM" id="SSF88659">
    <property type="entry name" value="Sigma3 and sigma4 domains of RNA polymerase sigma factors"/>
    <property type="match status" value="1"/>
</dbReference>
<dbReference type="Proteomes" id="UP000295578">
    <property type="component" value="Unassembled WGS sequence"/>
</dbReference>
<dbReference type="InterPro" id="IPR007627">
    <property type="entry name" value="RNA_pol_sigma70_r2"/>
</dbReference>
<sequence length="297" mass="33367">MDIVQPTGDGRPATQSHDRNEEYFARRIELLDRIAVLRAKAETGEIDEVSELALRRDKRELDDLTSEIMVANYGLVRRYVAMFTSRSSEHSEDFQSAGKVGLLWAICSYDPARGSFASWAFRPIQREVLRAVRDADHPNLNLSDFEKRPIILAAERALLEIAGADAVPDYAEIARRAGVTIAQVHRVLDAPRLESLHAPIGNQGEGVVPWEDRLADPSSSIEEQVQLRFHLRALARYGLPRLDDRELYVLTRRFGLGGEEEQPLRIIGEQLGLSREGVRQIQQKALAKLNEPVADAV</sequence>
<dbReference type="OrthoDB" id="3458888at2"/>
<keyword evidence="4" id="KW-0804">Transcription</keyword>
<dbReference type="InterPro" id="IPR013324">
    <property type="entry name" value="RNA_pol_sigma_r3/r4-like"/>
</dbReference>
<comment type="caution">
    <text evidence="7">The sequence shown here is derived from an EMBL/GenBank/DDBJ whole genome shotgun (WGS) entry which is preliminary data.</text>
</comment>
<dbReference type="Gene3D" id="1.20.120.1810">
    <property type="match status" value="1"/>
</dbReference>
<keyword evidence="8" id="KW-1185">Reference proteome</keyword>
<dbReference type="GO" id="GO:0006352">
    <property type="term" value="P:DNA-templated transcription initiation"/>
    <property type="evidence" value="ECO:0007669"/>
    <property type="project" value="InterPro"/>
</dbReference>
<evidence type="ECO:0000313" key="8">
    <source>
        <dbReference type="Proteomes" id="UP000295578"/>
    </source>
</evidence>